<dbReference type="RefSeq" id="XP_031418810.1">
    <property type="nucleotide sequence ID" value="XM_031562950.2"/>
</dbReference>
<feature type="domain" description="NACHT" evidence="11">
    <location>
        <begin position="320"/>
        <end position="452"/>
    </location>
</feature>
<proteinExistence type="predicted"/>
<dbReference type="GO" id="GO:0045087">
    <property type="term" value="P:innate immune response"/>
    <property type="evidence" value="ECO:0007669"/>
    <property type="project" value="UniProtKB-KW"/>
</dbReference>
<dbReference type="GO" id="GO:0006954">
    <property type="term" value="P:inflammatory response"/>
    <property type="evidence" value="ECO:0007669"/>
    <property type="project" value="UniProtKB-KW"/>
</dbReference>
<evidence type="ECO:0000256" key="4">
    <source>
        <dbReference type="ARBA" id="ARBA00022741"/>
    </source>
</evidence>
<keyword evidence="2" id="KW-0963">Cytoplasm</keyword>
<evidence type="ECO:0000256" key="10">
    <source>
        <dbReference type="SAM" id="MobiDB-lite"/>
    </source>
</evidence>
<evidence type="ECO:0000256" key="9">
    <source>
        <dbReference type="SAM" id="Coils"/>
    </source>
</evidence>
<dbReference type="GO" id="GO:0005524">
    <property type="term" value="F:ATP binding"/>
    <property type="evidence" value="ECO:0007669"/>
    <property type="project" value="UniProtKB-KW"/>
</dbReference>
<protein>
    <submittedName>
        <fullName evidence="13">Uncharacterized protein LOC105906475 isoform X1</fullName>
    </submittedName>
</protein>
<dbReference type="Pfam" id="PF17776">
    <property type="entry name" value="NLRC4_HD2"/>
    <property type="match status" value="1"/>
</dbReference>
<dbReference type="CDD" id="cd21037">
    <property type="entry name" value="MLKL_NTD"/>
    <property type="match status" value="1"/>
</dbReference>
<evidence type="ECO:0000313" key="13">
    <source>
        <dbReference type="RefSeq" id="XP_031418810.1"/>
    </source>
</evidence>
<evidence type="ECO:0000256" key="3">
    <source>
        <dbReference type="ARBA" id="ARBA00022737"/>
    </source>
</evidence>
<comment type="subcellular location">
    <subcellularLocation>
        <location evidence="1">Inflammasome</location>
    </subcellularLocation>
</comment>
<dbReference type="SUPFAM" id="SSF52047">
    <property type="entry name" value="RNI-like"/>
    <property type="match status" value="1"/>
</dbReference>
<dbReference type="InterPro" id="IPR050637">
    <property type="entry name" value="NLRP_innate_immun_reg"/>
</dbReference>
<keyword evidence="5" id="KW-0067">ATP-binding</keyword>
<organism evidence="12 13">
    <name type="scientific">Clupea harengus</name>
    <name type="common">Atlantic herring</name>
    <dbReference type="NCBI Taxonomy" id="7950"/>
    <lineage>
        <taxon>Eukaryota</taxon>
        <taxon>Metazoa</taxon>
        <taxon>Chordata</taxon>
        <taxon>Craniata</taxon>
        <taxon>Vertebrata</taxon>
        <taxon>Euteleostomi</taxon>
        <taxon>Actinopterygii</taxon>
        <taxon>Neopterygii</taxon>
        <taxon>Teleostei</taxon>
        <taxon>Clupei</taxon>
        <taxon>Clupeiformes</taxon>
        <taxon>Clupeoidei</taxon>
        <taxon>Clupeidae</taxon>
        <taxon>Clupea</taxon>
    </lineage>
</organism>
<feature type="coiled-coil region" evidence="9">
    <location>
        <begin position="105"/>
        <end position="159"/>
    </location>
</feature>
<evidence type="ECO:0000256" key="7">
    <source>
        <dbReference type="ARBA" id="ARBA00023198"/>
    </source>
</evidence>
<dbReference type="InterPro" id="IPR032675">
    <property type="entry name" value="LRR_dom_sf"/>
</dbReference>
<accession>A0A6P8F4A2</accession>
<dbReference type="InterPro" id="IPR007111">
    <property type="entry name" value="NACHT_NTPase"/>
</dbReference>
<feature type="region of interest" description="Disordered" evidence="10">
    <location>
        <begin position="208"/>
        <end position="228"/>
    </location>
</feature>
<evidence type="ECO:0000259" key="11">
    <source>
        <dbReference type="PROSITE" id="PS50837"/>
    </source>
</evidence>
<name>A0A6P8F4A2_CLUHA</name>
<evidence type="ECO:0000256" key="5">
    <source>
        <dbReference type="ARBA" id="ARBA00022840"/>
    </source>
</evidence>
<dbReference type="InterPro" id="IPR041075">
    <property type="entry name" value="NOD1/2_WH"/>
</dbReference>
<keyword evidence="3" id="KW-0677">Repeat</keyword>
<dbReference type="KEGG" id="char:105906475"/>
<feature type="region of interest" description="Disordered" evidence="10">
    <location>
        <begin position="1330"/>
        <end position="1352"/>
    </location>
</feature>
<dbReference type="Gene3D" id="3.40.50.300">
    <property type="entry name" value="P-loop containing nucleotide triphosphate hydrolases"/>
    <property type="match status" value="1"/>
</dbReference>
<dbReference type="InterPro" id="IPR059179">
    <property type="entry name" value="MLKL-like_MCAfunc"/>
</dbReference>
<keyword evidence="4" id="KW-0547">Nucleotide-binding</keyword>
<reference evidence="13" key="1">
    <citation type="submission" date="2025-08" db="UniProtKB">
        <authorList>
            <consortium name="RefSeq"/>
        </authorList>
    </citation>
    <scope>IDENTIFICATION</scope>
</reference>
<dbReference type="Pfam" id="PF17779">
    <property type="entry name" value="WHD_NOD2"/>
    <property type="match status" value="1"/>
</dbReference>
<dbReference type="InterPro" id="IPR054000">
    <property type="entry name" value="MLKL_N"/>
</dbReference>
<gene>
    <name evidence="13" type="primary">LOC105906475</name>
</gene>
<dbReference type="GO" id="GO:0005829">
    <property type="term" value="C:cytosol"/>
    <property type="evidence" value="ECO:0007669"/>
    <property type="project" value="UniProtKB-SubCell"/>
</dbReference>
<dbReference type="InterPro" id="IPR027417">
    <property type="entry name" value="P-loop_NTPase"/>
</dbReference>
<dbReference type="GO" id="GO:0007166">
    <property type="term" value="P:cell surface receptor signaling pathway"/>
    <property type="evidence" value="ECO:0007669"/>
    <property type="project" value="InterPro"/>
</dbReference>
<dbReference type="InterPro" id="IPR036537">
    <property type="entry name" value="Adaptor_Cbl_N_dom_sf"/>
</dbReference>
<dbReference type="SUPFAM" id="SSF52540">
    <property type="entry name" value="P-loop containing nucleoside triphosphate hydrolases"/>
    <property type="match status" value="1"/>
</dbReference>
<feature type="compositionally biased region" description="Basic and acidic residues" evidence="10">
    <location>
        <begin position="208"/>
        <end position="219"/>
    </location>
</feature>
<dbReference type="Gene3D" id="1.20.930.20">
    <property type="entry name" value="Adaptor protein Cbl, N-terminal domain"/>
    <property type="match status" value="1"/>
</dbReference>
<dbReference type="InterPro" id="IPR041267">
    <property type="entry name" value="NLRP_HD2"/>
</dbReference>
<dbReference type="PANTHER" id="PTHR45690">
    <property type="entry name" value="NACHT, LRR AND PYD DOMAINS-CONTAINING PROTEIN 12"/>
    <property type="match status" value="1"/>
</dbReference>
<dbReference type="Proteomes" id="UP000515152">
    <property type="component" value="Chromosome 25"/>
</dbReference>
<evidence type="ECO:0000313" key="12">
    <source>
        <dbReference type="Proteomes" id="UP000515152"/>
    </source>
</evidence>
<evidence type="ECO:0000256" key="6">
    <source>
        <dbReference type="ARBA" id="ARBA00022843"/>
    </source>
</evidence>
<dbReference type="GeneID" id="105906475"/>
<keyword evidence="8" id="KW-1271">Inflammasome</keyword>
<evidence type="ECO:0000256" key="1">
    <source>
        <dbReference type="ARBA" id="ARBA00004110"/>
    </source>
</evidence>
<dbReference type="Pfam" id="PF22215">
    <property type="entry name" value="MLKL_N"/>
    <property type="match status" value="1"/>
</dbReference>
<keyword evidence="7" id="KW-0395">Inflammatory response</keyword>
<dbReference type="OrthoDB" id="120976at2759"/>
<dbReference type="PROSITE" id="PS50837">
    <property type="entry name" value="NACHT"/>
    <property type="match status" value="1"/>
</dbReference>
<keyword evidence="12" id="KW-1185">Reference proteome</keyword>
<evidence type="ECO:0000256" key="2">
    <source>
        <dbReference type="ARBA" id="ARBA00022490"/>
    </source>
</evidence>
<dbReference type="Pfam" id="PF05729">
    <property type="entry name" value="NACHT"/>
    <property type="match status" value="1"/>
</dbReference>
<sequence length="1378" mass="155018">MAVLSAVKSGLEFALEVSEYVSPVLTVASALYGCYEEVKANKERCGRLVERVKVIESVVVAVTDEDLDNPLVQGALTKLKKILTSAEELVRNNGNKHWLLRAMKANNLKDQFVDLNKRLSEVSDQLSLCLQLEQLKKLREAFEAQRREEEDQRDAEDDQLGWQKVLEGMNKTVNIIQRDVNDLQSGQNNLQNDISDIKTILQKQGEMRKSECDTVDRSTSEPNSQKSYETSIDQYKAHIKKTWNLVREYNSRPGADYVVMSERYIDLLIVQKHRELKEREQEIRQKGEELYQVFTRASKDYLCTSLEQLFSPDSKGEVPKAVILQGHSGYGKSFTAQKIMYDWASDEMYKDSFDFVFHLKVKELNGVKDELRLVDLLQCDGIDKPTVLKVLQDIPERVLFLVDGFDELRLSHVDSLQFSHRDRGTVNVVLAALLSGRMLCKSSLLVTTRSTALKALSDMLKGPQRFTEILGFSDRGVENYFQAFFAREEDPEAGIKALKHVKDNETLLTACFIPVTCWIVCNVFKDVFKGGTDIITDLDTSTSIFAHFVFTQMKHHGSDLDESEWTNLLKNLGELAADGITKQKVLFDEYDVKQKVSNHRLVPFLCKFFLRKLNVETKYSFMHLSFQEFFAALFYLLSDTDIAREQVEEMLLKVKQGLNVTDQKLHMSHLLPVIQFLFGLSNKEVTSSHQLSAFPEIRSLLEDWICDLIEAEEGLPRTHNIQLFILQCLYEVHEEGFVQKVMENWNRINLDGIPLKKTDCSVLAYCVRHCQDMERLTLTHCNLTAEKLKVLTEALVKCKELGLVVEDLRDGEDLITALGEDKIVTDLHLKNSSLSLGGLVQVLNALAKQRRVDAVDLTLRIPYENSTATTITTEKEDMCGHHTDTPQEGETDGLDINLERKIISTEPLRCKHTLTLGLGAQIGQSEPCMLQISISQAASSERFSNTWTDLLQTVYTSRPLSCTALQSSLIRVPDVKMVELVFSSLTVDVATKFLSLFQACPTLQSGGCKQSEKAGGQGESLCSDLVCLRMTSAFYQLTVKHPPGDLFSEITLAIATPLEESDWPCVFQKLSTLSEVPGGVDLTFLHAVRGLQRLMLQVTCLIERWAADLLSLIQTPACSPLEYCSLRINEPLTHTDGDSIYSFLSVEKEDKDNIMLVVEYNKHLTPLTEAQITDISITVPRSEIASIDCHKIRELRDLDEGTPEFVDHVSSVPGLQKIKLVIGCLTGSWAGTLCSLIQACPTLVNITLDTGEGGKGLLLEEGIQSLQDGLQTLKKSLSRPHLTLTLTGRRCGKDSDHCAAPEDWERSCNNRVQLQSRGLEEFTHTLLEGLTHTPLEEGGAEEEDKEVEERRSLLNPRQGGKDCLCRCGKDLPCGCVLL</sequence>
<dbReference type="Gene3D" id="3.80.10.10">
    <property type="entry name" value="Ribonuclease Inhibitor"/>
    <property type="match status" value="1"/>
</dbReference>
<dbReference type="PANTHER" id="PTHR45690:SF19">
    <property type="entry name" value="NACHT, LRR AND PYD DOMAINS-CONTAINING PROTEIN 3"/>
    <property type="match status" value="1"/>
</dbReference>
<evidence type="ECO:0000256" key="8">
    <source>
        <dbReference type="ARBA" id="ARBA00023233"/>
    </source>
</evidence>
<keyword evidence="9" id="KW-0175">Coiled coil</keyword>
<keyword evidence="6" id="KW-0832">Ubl conjugation</keyword>